<dbReference type="EMBL" id="JBCGBO010000004">
    <property type="protein sequence ID" value="KAK9208616.1"/>
    <property type="molecule type" value="Genomic_DNA"/>
</dbReference>
<sequence length="109" mass="12776">MEALGQQIAAMRQCFFDEEILDRYFIQLEQLEENNHGFVEDVLNVQKIKVNYVELDRFFYNLKENSANGCNNVRRAKVSLKQPKVEHSTMKDKLKAYFELAAQLRADAD</sequence>
<dbReference type="Gene3D" id="1.20.120.160">
    <property type="entry name" value="HPT domain"/>
    <property type="match status" value="1"/>
</dbReference>
<dbReference type="Proteomes" id="UP001428341">
    <property type="component" value="Unassembled WGS sequence"/>
</dbReference>
<organism evidence="1 2">
    <name type="scientific">Citrus x changshan-huyou</name>
    <dbReference type="NCBI Taxonomy" id="2935761"/>
    <lineage>
        <taxon>Eukaryota</taxon>
        <taxon>Viridiplantae</taxon>
        <taxon>Streptophyta</taxon>
        <taxon>Embryophyta</taxon>
        <taxon>Tracheophyta</taxon>
        <taxon>Spermatophyta</taxon>
        <taxon>Magnoliopsida</taxon>
        <taxon>eudicotyledons</taxon>
        <taxon>Gunneridae</taxon>
        <taxon>Pentapetalae</taxon>
        <taxon>rosids</taxon>
        <taxon>malvids</taxon>
        <taxon>Sapindales</taxon>
        <taxon>Rutaceae</taxon>
        <taxon>Aurantioideae</taxon>
        <taxon>Citrus</taxon>
    </lineage>
</organism>
<accession>A0AAP0QQR9</accession>
<protein>
    <submittedName>
        <fullName evidence="1">Uncharacterized protein</fullName>
    </submittedName>
</protein>
<dbReference type="AlphaFoldDB" id="A0AAP0QQR9"/>
<comment type="caution">
    <text evidence="1">The sequence shown here is derived from an EMBL/GenBank/DDBJ whole genome shotgun (WGS) entry which is preliminary data.</text>
</comment>
<name>A0AAP0QQR9_9ROSI</name>
<dbReference type="GO" id="GO:0000160">
    <property type="term" value="P:phosphorelay signal transduction system"/>
    <property type="evidence" value="ECO:0007669"/>
    <property type="project" value="InterPro"/>
</dbReference>
<proteinExistence type="predicted"/>
<evidence type="ECO:0000313" key="1">
    <source>
        <dbReference type="EMBL" id="KAK9208616.1"/>
    </source>
</evidence>
<evidence type="ECO:0000313" key="2">
    <source>
        <dbReference type="Proteomes" id="UP001428341"/>
    </source>
</evidence>
<gene>
    <name evidence="1" type="ORF">WN944_000975</name>
</gene>
<reference evidence="1 2" key="1">
    <citation type="submission" date="2024-05" db="EMBL/GenBank/DDBJ databases">
        <title>Haplotype-resolved chromosome-level genome assembly of Huyou (Citrus changshanensis).</title>
        <authorList>
            <person name="Miao C."/>
            <person name="Chen W."/>
            <person name="Wu Y."/>
            <person name="Wang L."/>
            <person name="Zhao S."/>
            <person name="Grierson D."/>
            <person name="Xu C."/>
            <person name="Chen K."/>
        </authorList>
    </citation>
    <scope>NUCLEOTIDE SEQUENCE [LARGE SCALE GENOMIC DNA]</scope>
    <source>
        <strain evidence="1">01-14</strain>
        <tissue evidence="1">Leaf</tissue>
    </source>
</reference>
<dbReference type="InterPro" id="IPR036641">
    <property type="entry name" value="HPT_dom_sf"/>
</dbReference>
<keyword evidence="2" id="KW-1185">Reference proteome</keyword>